<dbReference type="NCBIfam" id="TIGR02985">
    <property type="entry name" value="Sig70_bacteroi1"/>
    <property type="match status" value="1"/>
</dbReference>
<dbReference type="Pfam" id="PF04542">
    <property type="entry name" value="Sigma70_r2"/>
    <property type="match status" value="1"/>
</dbReference>
<dbReference type="RefSeq" id="WP_057933505.1">
    <property type="nucleotide sequence ID" value="NZ_LMZQ01000013.1"/>
</dbReference>
<keyword evidence="2" id="KW-0805">Transcription regulation</keyword>
<dbReference type="Gene3D" id="1.10.1740.10">
    <property type="match status" value="1"/>
</dbReference>
<comment type="caution">
    <text evidence="7">The sequence shown here is derived from an EMBL/GenBank/DDBJ whole genome shotgun (WGS) entry which is preliminary data.</text>
</comment>
<name>A0A0T5VMF2_9SPHI</name>
<organism evidence="7 8">
    <name type="scientific">Pedobacter ginsenosidimutans</name>
    <dbReference type="NCBI Taxonomy" id="687842"/>
    <lineage>
        <taxon>Bacteria</taxon>
        <taxon>Pseudomonadati</taxon>
        <taxon>Bacteroidota</taxon>
        <taxon>Sphingobacteriia</taxon>
        <taxon>Sphingobacteriales</taxon>
        <taxon>Sphingobacteriaceae</taxon>
        <taxon>Pedobacter</taxon>
    </lineage>
</organism>
<keyword evidence="8" id="KW-1185">Reference proteome</keyword>
<dbReference type="SUPFAM" id="SSF88659">
    <property type="entry name" value="Sigma3 and sigma4 domains of RNA polymerase sigma factors"/>
    <property type="match status" value="1"/>
</dbReference>
<evidence type="ECO:0000256" key="1">
    <source>
        <dbReference type="ARBA" id="ARBA00010641"/>
    </source>
</evidence>
<keyword evidence="3" id="KW-0731">Sigma factor</keyword>
<evidence type="ECO:0000259" key="5">
    <source>
        <dbReference type="Pfam" id="PF04542"/>
    </source>
</evidence>
<dbReference type="GO" id="GO:0006352">
    <property type="term" value="P:DNA-templated transcription initiation"/>
    <property type="evidence" value="ECO:0007669"/>
    <property type="project" value="InterPro"/>
</dbReference>
<dbReference type="InterPro" id="IPR007627">
    <property type="entry name" value="RNA_pol_sigma70_r2"/>
</dbReference>
<accession>A0A0T5VMF2</accession>
<dbReference type="InterPro" id="IPR036388">
    <property type="entry name" value="WH-like_DNA-bd_sf"/>
</dbReference>
<gene>
    <name evidence="7" type="ORF">ASU31_17220</name>
</gene>
<dbReference type="OrthoDB" id="659569at2"/>
<dbReference type="SUPFAM" id="SSF88946">
    <property type="entry name" value="Sigma2 domain of RNA polymerase sigma factors"/>
    <property type="match status" value="1"/>
</dbReference>
<dbReference type="GO" id="GO:0003677">
    <property type="term" value="F:DNA binding"/>
    <property type="evidence" value="ECO:0007669"/>
    <property type="project" value="InterPro"/>
</dbReference>
<keyword evidence="4" id="KW-0804">Transcription</keyword>
<dbReference type="EMBL" id="LMZQ01000013">
    <property type="protein sequence ID" value="KRT15052.1"/>
    <property type="molecule type" value="Genomic_DNA"/>
</dbReference>
<dbReference type="InterPro" id="IPR014284">
    <property type="entry name" value="RNA_pol_sigma-70_dom"/>
</dbReference>
<dbReference type="Proteomes" id="UP000051950">
    <property type="component" value="Unassembled WGS sequence"/>
</dbReference>
<proteinExistence type="inferred from homology"/>
<protein>
    <recommendedName>
        <fullName evidence="9">RNA polymerase subunit sigma-70</fullName>
    </recommendedName>
</protein>
<reference evidence="7 8" key="1">
    <citation type="submission" date="2015-11" db="EMBL/GenBank/DDBJ databases">
        <title>Sequence of Pedobacter ginsenosidimutans.</title>
        <authorList>
            <person name="Carson E."/>
            <person name="Keyser V."/>
            <person name="Newman J."/>
            <person name="Miller J."/>
        </authorList>
    </citation>
    <scope>NUCLEOTIDE SEQUENCE [LARGE SCALE GENOMIC DNA]</scope>
    <source>
        <strain evidence="7 8">KACC 14530</strain>
    </source>
</reference>
<dbReference type="AlphaFoldDB" id="A0A0T5VMF2"/>
<evidence type="ECO:0000313" key="7">
    <source>
        <dbReference type="EMBL" id="KRT15052.1"/>
    </source>
</evidence>
<evidence type="ECO:0000256" key="2">
    <source>
        <dbReference type="ARBA" id="ARBA00023015"/>
    </source>
</evidence>
<dbReference type="PANTHER" id="PTHR43133:SF46">
    <property type="entry name" value="RNA POLYMERASE SIGMA-70 FACTOR ECF SUBFAMILY"/>
    <property type="match status" value="1"/>
</dbReference>
<evidence type="ECO:0000256" key="4">
    <source>
        <dbReference type="ARBA" id="ARBA00023163"/>
    </source>
</evidence>
<dbReference type="InterPro" id="IPR014327">
    <property type="entry name" value="RNA_pol_sigma70_bacteroid"/>
</dbReference>
<dbReference type="Gene3D" id="1.10.10.10">
    <property type="entry name" value="Winged helix-like DNA-binding domain superfamily/Winged helix DNA-binding domain"/>
    <property type="match status" value="1"/>
</dbReference>
<evidence type="ECO:0000259" key="6">
    <source>
        <dbReference type="Pfam" id="PF08281"/>
    </source>
</evidence>
<dbReference type="GO" id="GO:0016987">
    <property type="term" value="F:sigma factor activity"/>
    <property type="evidence" value="ECO:0007669"/>
    <property type="project" value="UniProtKB-KW"/>
</dbReference>
<dbReference type="InterPro" id="IPR039425">
    <property type="entry name" value="RNA_pol_sigma-70-like"/>
</dbReference>
<evidence type="ECO:0000313" key="8">
    <source>
        <dbReference type="Proteomes" id="UP000051950"/>
    </source>
</evidence>
<evidence type="ECO:0008006" key="9">
    <source>
        <dbReference type="Google" id="ProtNLM"/>
    </source>
</evidence>
<dbReference type="NCBIfam" id="TIGR02937">
    <property type="entry name" value="sigma70-ECF"/>
    <property type="match status" value="1"/>
</dbReference>
<dbReference type="STRING" id="687842.ASU31_17220"/>
<dbReference type="Pfam" id="PF08281">
    <property type="entry name" value="Sigma70_r4_2"/>
    <property type="match status" value="1"/>
</dbReference>
<sequence length="192" mass="22651">MQLYSDLPDVELFDLVQENDHYAYTEVYNRYSRLLYTHAYKKLGDRELARDLVQDLFTTLWIKREEIFIQSVLSTYLYTALRNKILDHHAHQTVATGYLSYLENYSFAKNDLTDHLVRQKQLASLIEQEIAALPDKMRHIFELSRKQHLSHKEIAAELDISEQTVRKQIQNALKIMRPKLGILLALAFLLEK</sequence>
<evidence type="ECO:0000256" key="3">
    <source>
        <dbReference type="ARBA" id="ARBA00023082"/>
    </source>
</evidence>
<dbReference type="InterPro" id="IPR013249">
    <property type="entry name" value="RNA_pol_sigma70_r4_t2"/>
</dbReference>
<dbReference type="CDD" id="cd06171">
    <property type="entry name" value="Sigma70_r4"/>
    <property type="match status" value="1"/>
</dbReference>
<dbReference type="InterPro" id="IPR013325">
    <property type="entry name" value="RNA_pol_sigma_r2"/>
</dbReference>
<comment type="similarity">
    <text evidence="1">Belongs to the sigma-70 factor family. ECF subfamily.</text>
</comment>
<dbReference type="InterPro" id="IPR013324">
    <property type="entry name" value="RNA_pol_sigma_r3/r4-like"/>
</dbReference>
<feature type="domain" description="RNA polymerase sigma factor 70 region 4 type 2" evidence="6">
    <location>
        <begin position="126"/>
        <end position="174"/>
    </location>
</feature>
<dbReference type="PANTHER" id="PTHR43133">
    <property type="entry name" value="RNA POLYMERASE ECF-TYPE SIGMA FACTO"/>
    <property type="match status" value="1"/>
</dbReference>
<feature type="domain" description="RNA polymerase sigma-70 region 2" evidence="5">
    <location>
        <begin position="28"/>
        <end position="92"/>
    </location>
</feature>